<dbReference type="InterPro" id="IPR016454">
    <property type="entry name" value="Cysteine_dSase"/>
</dbReference>
<organism evidence="12 13">
    <name type="scientific">Candidatus Sulfobium mesophilum</name>
    <dbReference type="NCBI Taxonomy" id="2016548"/>
    <lineage>
        <taxon>Bacteria</taxon>
        <taxon>Pseudomonadati</taxon>
        <taxon>Nitrospirota</taxon>
        <taxon>Nitrospiria</taxon>
        <taxon>Nitrospirales</taxon>
        <taxon>Nitrospiraceae</taxon>
        <taxon>Candidatus Sulfobium</taxon>
    </lineage>
</organism>
<keyword evidence="13" id="KW-1185">Reference proteome</keyword>
<comment type="similarity">
    <text evidence="3">Belongs to the class-V pyridoxal-phosphate-dependent aminotransferase family. NifS/IscS subfamily.</text>
</comment>
<evidence type="ECO:0000256" key="10">
    <source>
        <dbReference type="ARBA" id="ARBA00050776"/>
    </source>
</evidence>
<comment type="function">
    <text evidence="2">Catalyzes the removal of elemental sulfur atoms from cysteine to produce alanine. Seems to participate in the biosynthesis of the nitrogenase metalloclusters by providing the inorganic sulfur required for the Fe-S core formation.</text>
</comment>
<accession>A0A2U3QH39</accession>
<keyword evidence="8" id="KW-0408">Iron</keyword>
<proteinExistence type="inferred from homology"/>
<protein>
    <recommendedName>
        <fullName evidence="4">cysteine desulfurase</fullName>
        <ecNumber evidence="4">2.8.1.7</ecNumber>
    </recommendedName>
</protein>
<evidence type="ECO:0000256" key="2">
    <source>
        <dbReference type="ARBA" id="ARBA00003120"/>
    </source>
</evidence>
<dbReference type="InterPro" id="IPR015421">
    <property type="entry name" value="PyrdxlP-dep_Trfase_major"/>
</dbReference>
<reference evidence="13" key="1">
    <citation type="submission" date="2018-03" db="EMBL/GenBank/DDBJ databases">
        <authorList>
            <person name="Zecchin S."/>
        </authorList>
    </citation>
    <scope>NUCLEOTIDE SEQUENCE [LARGE SCALE GENOMIC DNA]</scope>
</reference>
<evidence type="ECO:0000313" key="12">
    <source>
        <dbReference type="EMBL" id="SPQ00721.1"/>
    </source>
</evidence>
<gene>
    <name evidence="12" type="primary">iscS</name>
    <name evidence="12" type="ORF">NBG4_300028</name>
</gene>
<keyword evidence="9" id="KW-0411">Iron-sulfur</keyword>
<sequence length="402" mass="43415">MIMKKIYLDHVATNPLLPEVLDAMLPYLKEDYGNPLSVYEYGMKAKTAIEDAREKVAGLVNAKPAEIIFTASGAEANNFALRGIALAKQNEGKHVLVSRMEHHSVLNSARFLEKSGFAVTYLPVDKKGFVDPETVKKSITKETVLISVTHASSEVGTIEPIKEIVKVAKEKNIVVHTDAVATTGNIPVDVKALGVDLLSMAAHQFYGPKGAAALYVRQGLRIVPLIYGGIQESGRRAGTENVPAIVGMGKAAEIARAALKTRMDYLMPMRDRIIDAMSGVERVYLTGDREQRLPGHASFCVEYIEGEAMLLLLAAKGIFSASGSACSSKALKASPVLLSMGISSSLAQGSIVFSLGMDNTAEDVDYLVNEFPAVIKRLREISPYAQGWGDREEGGEQCTVKE</sequence>
<name>A0A2U3QH39_9BACT</name>
<evidence type="ECO:0000256" key="8">
    <source>
        <dbReference type="ARBA" id="ARBA00023004"/>
    </source>
</evidence>
<keyword evidence="5 12" id="KW-0808">Transferase</keyword>
<dbReference type="InterPro" id="IPR015422">
    <property type="entry name" value="PyrdxlP-dep_Trfase_small"/>
</dbReference>
<dbReference type="GO" id="GO:0051536">
    <property type="term" value="F:iron-sulfur cluster binding"/>
    <property type="evidence" value="ECO:0007669"/>
    <property type="project" value="UniProtKB-KW"/>
</dbReference>
<evidence type="ECO:0000256" key="7">
    <source>
        <dbReference type="ARBA" id="ARBA00022898"/>
    </source>
</evidence>
<dbReference type="Gene3D" id="3.90.1150.10">
    <property type="entry name" value="Aspartate Aminotransferase, domain 1"/>
    <property type="match status" value="1"/>
</dbReference>
<evidence type="ECO:0000313" key="13">
    <source>
        <dbReference type="Proteomes" id="UP000245125"/>
    </source>
</evidence>
<dbReference type="Pfam" id="PF00266">
    <property type="entry name" value="Aminotran_5"/>
    <property type="match status" value="1"/>
</dbReference>
<dbReference type="PANTHER" id="PTHR11601">
    <property type="entry name" value="CYSTEINE DESULFURYLASE FAMILY MEMBER"/>
    <property type="match status" value="1"/>
</dbReference>
<dbReference type="PIRSF" id="PIRSF005572">
    <property type="entry name" value="NifS"/>
    <property type="match status" value="1"/>
</dbReference>
<dbReference type="InterPro" id="IPR015424">
    <property type="entry name" value="PyrdxlP-dep_Trfase"/>
</dbReference>
<dbReference type="GO" id="GO:0031071">
    <property type="term" value="F:cysteine desulfurase activity"/>
    <property type="evidence" value="ECO:0007669"/>
    <property type="project" value="UniProtKB-EC"/>
</dbReference>
<dbReference type="FunFam" id="3.40.640.10:FF:000084">
    <property type="entry name" value="IscS-like cysteine desulfurase"/>
    <property type="match status" value="1"/>
</dbReference>
<dbReference type="Gene3D" id="3.40.640.10">
    <property type="entry name" value="Type I PLP-dependent aspartate aminotransferase-like (Major domain)"/>
    <property type="match status" value="1"/>
</dbReference>
<keyword evidence="6" id="KW-0479">Metal-binding</keyword>
<evidence type="ECO:0000256" key="3">
    <source>
        <dbReference type="ARBA" id="ARBA00006490"/>
    </source>
</evidence>
<dbReference type="SUPFAM" id="SSF53383">
    <property type="entry name" value="PLP-dependent transferases"/>
    <property type="match status" value="1"/>
</dbReference>
<evidence type="ECO:0000256" key="5">
    <source>
        <dbReference type="ARBA" id="ARBA00022679"/>
    </source>
</evidence>
<evidence type="ECO:0000256" key="9">
    <source>
        <dbReference type="ARBA" id="ARBA00023014"/>
    </source>
</evidence>
<evidence type="ECO:0000259" key="11">
    <source>
        <dbReference type="Pfam" id="PF00266"/>
    </source>
</evidence>
<feature type="domain" description="Aminotransferase class V" evidence="11">
    <location>
        <begin position="6"/>
        <end position="367"/>
    </location>
</feature>
<comment type="catalytic activity">
    <reaction evidence="10">
        <text>(sulfur carrier)-H + L-cysteine = (sulfur carrier)-SH + L-alanine</text>
        <dbReference type="Rhea" id="RHEA:43892"/>
        <dbReference type="Rhea" id="RHEA-COMP:14737"/>
        <dbReference type="Rhea" id="RHEA-COMP:14739"/>
        <dbReference type="ChEBI" id="CHEBI:29917"/>
        <dbReference type="ChEBI" id="CHEBI:35235"/>
        <dbReference type="ChEBI" id="CHEBI:57972"/>
        <dbReference type="ChEBI" id="CHEBI:64428"/>
        <dbReference type="EC" id="2.8.1.7"/>
    </reaction>
</comment>
<dbReference type="EC" id="2.8.1.7" evidence="4"/>
<keyword evidence="7" id="KW-0663">Pyridoxal phosphate</keyword>
<dbReference type="InterPro" id="IPR000192">
    <property type="entry name" value="Aminotrans_V_dom"/>
</dbReference>
<dbReference type="EMBL" id="OUUY01000076">
    <property type="protein sequence ID" value="SPQ00721.1"/>
    <property type="molecule type" value="Genomic_DNA"/>
</dbReference>
<comment type="cofactor">
    <cofactor evidence="1">
        <name>pyridoxal 5'-phosphate</name>
        <dbReference type="ChEBI" id="CHEBI:597326"/>
    </cofactor>
</comment>
<evidence type="ECO:0000256" key="4">
    <source>
        <dbReference type="ARBA" id="ARBA00012239"/>
    </source>
</evidence>
<dbReference type="PANTHER" id="PTHR11601:SF34">
    <property type="entry name" value="CYSTEINE DESULFURASE"/>
    <property type="match status" value="1"/>
</dbReference>
<evidence type="ECO:0000256" key="6">
    <source>
        <dbReference type="ARBA" id="ARBA00022723"/>
    </source>
</evidence>
<dbReference type="Proteomes" id="UP000245125">
    <property type="component" value="Unassembled WGS sequence"/>
</dbReference>
<dbReference type="GO" id="GO:0046872">
    <property type="term" value="F:metal ion binding"/>
    <property type="evidence" value="ECO:0007669"/>
    <property type="project" value="UniProtKB-KW"/>
</dbReference>
<evidence type="ECO:0000256" key="1">
    <source>
        <dbReference type="ARBA" id="ARBA00001933"/>
    </source>
</evidence>
<dbReference type="AlphaFoldDB" id="A0A2U3QH39"/>